<organism evidence="2 3">
    <name type="scientific">Vitrella brassicaformis (strain CCMP3155)</name>
    <dbReference type="NCBI Taxonomy" id="1169540"/>
    <lineage>
        <taxon>Eukaryota</taxon>
        <taxon>Sar</taxon>
        <taxon>Alveolata</taxon>
        <taxon>Colpodellida</taxon>
        <taxon>Vitrellaceae</taxon>
        <taxon>Vitrella</taxon>
    </lineage>
</organism>
<evidence type="ECO:0000313" key="2">
    <source>
        <dbReference type="EMBL" id="CEL98281.1"/>
    </source>
</evidence>
<dbReference type="OMA" id="WICFENC"/>
<dbReference type="SUPFAM" id="SSF117892">
    <property type="entry name" value="Band 7/SPFH domain"/>
    <property type="match status" value="1"/>
</dbReference>
<dbReference type="VEuPathDB" id="CryptoDB:Vbra_7885"/>
<reference evidence="2 3" key="1">
    <citation type="submission" date="2014-11" db="EMBL/GenBank/DDBJ databases">
        <authorList>
            <person name="Zhu J."/>
            <person name="Qi W."/>
            <person name="Song R."/>
        </authorList>
    </citation>
    <scope>NUCLEOTIDE SEQUENCE [LARGE SCALE GENOMIC DNA]</scope>
</reference>
<dbReference type="AlphaFoldDB" id="A0A0G4EN73"/>
<dbReference type="InterPro" id="IPR001107">
    <property type="entry name" value="Band_7"/>
</dbReference>
<evidence type="ECO:0000259" key="1">
    <source>
        <dbReference type="SMART" id="SM00244"/>
    </source>
</evidence>
<gene>
    <name evidence="2" type="ORF">Vbra_7885</name>
</gene>
<proteinExistence type="predicted"/>
<feature type="domain" description="Band 7" evidence="1">
    <location>
        <begin position="2"/>
        <end position="162"/>
    </location>
</feature>
<dbReference type="EMBL" id="CDMY01000267">
    <property type="protein sequence ID" value="CEL98281.1"/>
    <property type="molecule type" value="Genomic_DNA"/>
</dbReference>
<dbReference type="InParanoid" id="A0A0G4EN73"/>
<evidence type="ECO:0000313" key="3">
    <source>
        <dbReference type="Proteomes" id="UP000041254"/>
    </source>
</evidence>
<dbReference type="InterPro" id="IPR050710">
    <property type="entry name" value="Band7/mec-2_domain"/>
</dbReference>
<keyword evidence="3" id="KW-1185">Reference proteome</keyword>
<dbReference type="Proteomes" id="UP000041254">
    <property type="component" value="Unassembled WGS sequence"/>
</dbReference>
<dbReference type="InterPro" id="IPR036013">
    <property type="entry name" value="Band_7/SPFH_dom_sf"/>
</dbReference>
<accession>A0A0G4EN73</accession>
<dbReference type="OrthoDB" id="434619at2759"/>
<dbReference type="PANTHER" id="PTHR43327:SF10">
    <property type="entry name" value="STOMATIN-LIKE PROTEIN 2, MITOCHONDRIAL"/>
    <property type="match status" value="1"/>
</dbReference>
<sequence>MGCVACVPQDSIYLVESCGKFHKEAVPGCNCVGVPLVCAVAGKVNMRVQQLDVAVETKTRDNVFVQMVVAVQFAVMRDKVYEAYYKLDNPVAQINSYVFDVVRSTVPKQFLDEVFESKDEIAKSVSEELQKQMDEYGFQILHALVVDVSPDNRVKGAMNEINANRRLRIAAEEKAAAAYIETVKRAEADMESKYLQGRGVARQRAAIVKGLKTSVQDFQHEIDDIKKSGDSGVDHKQILDLVMVTQYFDMLKDLATGRGTTTVFHPYEEGPLSALGEEIRASVLQGNTLRS</sequence>
<dbReference type="PANTHER" id="PTHR43327">
    <property type="entry name" value="STOMATIN-LIKE PROTEIN 2, MITOCHONDRIAL"/>
    <property type="match status" value="1"/>
</dbReference>
<dbReference type="CDD" id="cd03407">
    <property type="entry name" value="SPFH_like_u4"/>
    <property type="match status" value="1"/>
</dbReference>
<dbReference type="STRING" id="1169540.A0A0G4EN73"/>
<dbReference type="SMART" id="SM00244">
    <property type="entry name" value="PHB"/>
    <property type="match status" value="1"/>
</dbReference>
<protein>
    <recommendedName>
        <fullName evidence="1">Band 7 domain-containing protein</fullName>
    </recommendedName>
</protein>
<dbReference type="Gene3D" id="3.30.479.30">
    <property type="entry name" value="Band 7 domain"/>
    <property type="match status" value="1"/>
</dbReference>
<dbReference type="PhylomeDB" id="A0A0G4EN73"/>
<name>A0A0G4EN73_VITBC</name>
<dbReference type="Pfam" id="PF01145">
    <property type="entry name" value="Band_7"/>
    <property type="match status" value="1"/>
</dbReference>